<name>A0A9R0ELD7_SPOFR</name>
<dbReference type="GeneID" id="118270907"/>
<organism evidence="1 2">
    <name type="scientific">Spodoptera frugiperda</name>
    <name type="common">Fall armyworm</name>
    <dbReference type="NCBI Taxonomy" id="7108"/>
    <lineage>
        <taxon>Eukaryota</taxon>
        <taxon>Metazoa</taxon>
        <taxon>Ecdysozoa</taxon>
        <taxon>Arthropoda</taxon>
        <taxon>Hexapoda</taxon>
        <taxon>Insecta</taxon>
        <taxon>Pterygota</taxon>
        <taxon>Neoptera</taxon>
        <taxon>Endopterygota</taxon>
        <taxon>Lepidoptera</taxon>
        <taxon>Glossata</taxon>
        <taxon>Ditrysia</taxon>
        <taxon>Noctuoidea</taxon>
        <taxon>Noctuidae</taxon>
        <taxon>Amphipyrinae</taxon>
        <taxon>Spodoptera</taxon>
    </lineage>
</organism>
<gene>
    <name evidence="2" type="primary">LOC118270907</name>
</gene>
<reference evidence="2" key="1">
    <citation type="submission" date="2025-08" db="UniProtKB">
        <authorList>
            <consortium name="RefSeq"/>
        </authorList>
    </citation>
    <scope>IDENTIFICATION</scope>
    <source>
        <tissue evidence="2">Whole larval tissue</tissue>
    </source>
</reference>
<evidence type="ECO:0000313" key="2">
    <source>
        <dbReference type="RefSeq" id="XP_035442604.2"/>
    </source>
</evidence>
<dbReference type="RefSeq" id="XP_035442604.2">
    <property type="nucleotide sequence ID" value="XM_035586711.2"/>
</dbReference>
<sequence>MYKMSILNTPTLCSTIFFLINQCYFTTATSTSTLNTAADRVPRPFSVSNYTVNEFKPRVSVNFVNNNNTVKGRYKRNETPADKLKDAASSSTLKAIRQFLTMVKNLFSKDPSGGSHPMSKENPKAVVRLFKSTIYAQLFPEPGQGPETRHHKSRKN</sequence>
<dbReference type="AlphaFoldDB" id="A0A9R0ELD7"/>
<keyword evidence="1" id="KW-1185">Reference proteome</keyword>
<dbReference type="OrthoDB" id="7434164at2759"/>
<dbReference type="Proteomes" id="UP000829999">
    <property type="component" value="Chromosome 15"/>
</dbReference>
<evidence type="ECO:0000313" key="1">
    <source>
        <dbReference type="Proteomes" id="UP000829999"/>
    </source>
</evidence>
<protein>
    <submittedName>
        <fullName evidence="2">Uncharacterized protein LOC118270907</fullName>
    </submittedName>
</protein>
<accession>A0A9R0ELD7</accession>
<proteinExistence type="predicted"/>